<dbReference type="InParanoid" id="D2VX78"/>
<reference evidence="3 4" key="1">
    <citation type="journal article" date="2010" name="Cell">
        <title>The genome of Naegleria gruberi illuminates early eukaryotic versatility.</title>
        <authorList>
            <person name="Fritz-Laylin L.K."/>
            <person name="Prochnik S.E."/>
            <person name="Ginger M.L."/>
            <person name="Dacks J.B."/>
            <person name="Carpenter M.L."/>
            <person name="Field M.C."/>
            <person name="Kuo A."/>
            <person name="Paredez A."/>
            <person name="Chapman J."/>
            <person name="Pham J."/>
            <person name="Shu S."/>
            <person name="Neupane R."/>
            <person name="Cipriano M."/>
            <person name="Mancuso J."/>
            <person name="Tu H."/>
            <person name="Salamov A."/>
            <person name="Lindquist E."/>
            <person name="Shapiro H."/>
            <person name="Lucas S."/>
            <person name="Grigoriev I.V."/>
            <person name="Cande W.Z."/>
            <person name="Fulton C."/>
            <person name="Rokhsar D.S."/>
            <person name="Dawson S.C."/>
        </authorList>
    </citation>
    <scope>NUCLEOTIDE SEQUENCE [LARGE SCALE GENOMIC DNA]</scope>
    <source>
        <strain evidence="3 4">NEG-M</strain>
    </source>
</reference>
<dbReference type="Proteomes" id="UP000006671">
    <property type="component" value="Unassembled WGS sequence"/>
</dbReference>
<feature type="compositionally biased region" description="Basic and acidic residues" evidence="1">
    <location>
        <begin position="110"/>
        <end position="120"/>
    </location>
</feature>
<feature type="region of interest" description="Disordered" evidence="1">
    <location>
        <begin position="51"/>
        <end position="120"/>
    </location>
</feature>
<dbReference type="VEuPathDB" id="AmoebaDB:NAEGRDRAFT_52966"/>
<dbReference type="FunCoup" id="D2VX78">
    <property type="interactions" value="287"/>
</dbReference>
<dbReference type="PROSITE" id="PS50802">
    <property type="entry name" value="OTU"/>
    <property type="match status" value="1"/>
</dbReference>
<evidence type="ECO:0000256" key="1">
    <source>
        <dbReference type="SAM" id="MobiDB-lite"/>
    </source>
</evidence>
<dbReference type="OrthoDB" id="415023at2759"/>
<dbReference type="PANTHER" id="PTHR12419">
    <property type="entry name" value="OTU DOMAIN CONTAINING PROTEIN"/>
    <property type="match status" value="1"/>
</dbReference>
<keyword evidence="4" id="KW-1185">Reference proteome</keyword>
<dbReference type="EMBL" id="GG738906">
    <property type="protein sequence ID" value="EFC38630.1"/>
    <property type="molecule type" value="Genomic_DNA"/>
</dbReference>
<proteinExistence type="predicted"/>
<dbReference type="InterPro" id="IPR003323">
    <property type="entry name" value="OTU_dom"/>
</dbReference>
<dbReference type="Gene3D" id="3.90.70.80">
    <property type="match status" value="1"/>
</dbReference>
<feature type="compositionally biased region" description="Basic and acidic residues" evidence="1">
    <location>
        <begin position="83"/>
        <end position="97"/>
    </location>
</feature>
<accession>D2VX78</accession>
<gene>
    <name evidence="3" type="ORF">NAEGRDRAFT_52966</name>
</gene>
<sequence>MSSVKELEALHEQELQNLAEEKAKEFEKIANSGAATKKKFENKWKEKLKEVEQRHETELWEAKMSSTVDDEEDEKESTPKQTISKDGEEKKKAEQRKLKNAKKKQKKVQKQTDARQQAHQEFMDSGGVTQRDVEIERIKQYLEPNQSIFEIDSDGHCLYRSLADQLNTNLNNSFTKQLLERANSELSEKNKRELKSLTTSNGLFTYLHLRSLIANQLRRKSDEYFPFVMDVCETMDEYANIVESSSEWGGQVEIQAFLDLCGKQFILKIVQDSGIVLMGDNSMTPHPSSSILFVSYHKRYYALGEHYNSIKTI</sequence>
<dbReference type="AlphaFoldDB" id="D2VX78"/>
<dbReference type="GO" id="GO:0016579">
    <property type="term" value="P:protein deubiquitination"/>
    <property type="evidence" value="ECO:0007669"/>
    <property type="project" value="TreeGrafter"/>
</dbReference>
<evidence type="ECO:0000259" key="2">
    <source>
        <dbReference type="PROSITE" id="PS50802"/>
    </source>
</evidence>
<dbReference type="eggNOG" id="KOG2606">
    <property type="taxonomic scope" value="Eukaryota"/>
</dbReference>
<dbReference type="Pfam" id="PF02338">
    <property type="entry name" value="OTU"/>
    <property type="match status" value="1"/>
</dbReference>
<dbReference type="GO" id="GO:0004843">
    <property type="term" value="F:cysteine-type deubiquitinase activity"/>
    <property type="evidence" value="ECO:0007669"/>
    <property type="project" value="TreeGrafter"/>
</dbReference>
<evidence type="ECO:0000313" key="3">
    <source>
        <dbReference type="EMBL" id="EFC38630.1"/>
    </source>
</evidence>
<dbReference type="CDD" id="cd22748">
    <property type="entry name" value="OTU_OTUD6-like"/>
    <property type="match status" value="1"/>
</dbReference>
<organism evidence="4">
    <name type="scientific">Naegleria gruberi</name>
    <name type="common">Amoeba</name>
    <dbReference type="NCBI Taxonomy" id="5762"/>
    <lineage>
        <taxon>Eukaryota</taxon>
        <taxon>Discoba</taxon>
        <taxon>Heterolobosea</taxon>
        <taxon>Tetramitia</taxon>
        <taxon>Eutetramitia</taxon>
        <taxon>Vahlkampfiidae</taxon>
        <taxon>Naegleria</taxon>
    </lineage>
</organism>
<dbReference type="SUPFAM" id="SSF54001">
    <property type="entry name" value="Cysteine proteinases"/>
    <property type="match status" value="1"/>
</dbReference>
<name>D2VX78_NAEGR</name>
<dbReference type="GeneID" id="8853958"/>
<feature type="compositionally biased region" description="Basic and acidic residues" evidence="1">
    <location>
        <begin position="51"/>
        <end position="61"/>
    </location>
</feature>
<feature type="domain" description="OTU" evidence="2">
    <location>
        <begin position="146"/>
        <end position="313"/>
    </location>
</feature>
<dbReference type="STRING" id="5762.D2VX78"/>
<dbReference type="InterPro" id="IPR050704">
    <property type="entry name" value="Peptidase_C85-like"/>
</dbReference>
<dbReference type="RefSeq" id="XP_002671374.1">
    <property type="nucleotide sequence ID" value="XM_002671328.1"/>
</dbReference>
<dbReference type="InterPro" id="IPR038765">
    <property type="entry name" value="Papain-like_cys_pep_sf"/>
</dbReference>
<evidence type="ECO:0000313" key="4">
    <source>
        <dbReference type="Proteomes" id="UP000006671"/>
    </source>
</evidence>
<dbReference type="KEGG" id="ngr:NAEGRDRAFT_52966"/>
<feature type="compositionally biased region" description="Basic residues" evidence="1">
    <location>
        <begin position="98"/>
        <end position="109"/>
    </location>
</feature>
<protein>
    <submittedName>
        <fullName evidence="3">Predicted protein</fullName>
    </submittedName>
</protein>
<dbReference type="PANTHER" id="PTHR12419:SF10">
    <property type="entry name" value="DEUBIQUITINASE OTUD6B"/>
    <property type="match status" value="1"/>
</dbReference>